<dbReference type="InterPro" id="IPR019422">
    <property type="entry name" value="7TM_GPCR_serpentine_rcpt_Srh"/>
</dbReference>
<feature type="transmembrane region" description="Helical" evidence="1">
    <location>
        <begin position="142"/>
        <end position="159"/>
    </location>
</feature>
<keyword evidence="3" id="KW-1185">Reference proteome</keyword>
<feature type="transmembrane region" description="Helical" evidence="1">
    <location>
        <begin position="203"/>
        <end position="226"/>
    </location>
</feature>
<evidence type="ECO:0000256" key="1">
    <source>
        <dbReference type="SAM" id="Phobius"/>
    </source>
</evidence>
<dbReference type="PANTHER" id="PTHR22941:SF188">
    <property type="entry name" value="SERPENTINE RECEPTOR, CLASS H"/>
    <property type="match status" value="1"/>
</dbReference>
<evidence type="ECO:0000313" key="2">
    <source>
        <dbReference type="EMBL" id="EGT45346.1"/>
    </source>
</evidence>
<dbReference type="OMA" id="RIFILEH"/>
<dbReference type="eggNOG" id="ENOG502THN1">
    <property type="taxonomic scope" value="Eukaryota"/>
</dbReference>
<name>G0MW14_CAEBE</name>
<keyword evidence="1" id="KW-1133">Transmembrane helix</keyword>
<accession>G0MW14</accession>
<gene>
    <name evidence="2" type="ORF">CAEBREN_20239</name>
</gene>
<feature type="transmembrane region" description="Helical" evidence="1">
    <location>
        <begin position="99"/>
        <end position="121"/>
    </location>
</feature>
<keyword evidence="1" id="KW-0472">Membrane</keyword>
<dbReference type="InParanoid" id="G0MW14"/>
<dbReference type="AlphaFoldDB" id="G0MW14"/>
<protein>
    <recommendedName>
        <fullName evidence="4">Serpentine Receptor, class H</fullName>
    </recommendedName>
</protein>
<reference evidence="3" key="1">
    <citation type="submission" date="2011-07" db="EMBL/GenBank/DDBJ databases">
        <authorList>
            <consortium name="Caenorhabditis brenneri Sequencing and Analysis Consortium"/>
            <person name="Wilson R.K."/>
        </authorList>
    </citation>
    <scope>NUCLEOTIDE SEQUENCE [LARGE SCALE GENOMIC DNA]</scope>
    <source>
        <strain evidence="3">PB2801</strain>
    </source>
</reference>
<dbReference type="Proteomes" id="UP000008068">
    <property type="component" value="Unassembled WGS sequence"/>
</dbReference>
<organism evidence="3">
    <name type="scientific">Caenorhabditis brenneri</name>
    <name type="common">Nematode worm</name>
    <dbReference type="NCBI Taxonomy" id="135651"/>
    <lineage>
        <taxon>Eukaryota</taxon>
        <taxon>Metazoa</taxon>
        <taxon>Ecdysozoa</taxon>
        <taxon>Nematoda</taxon>
        <taxon>Chromadorea</taxon>
        <taxon>Rhabditida</taxon>
        <taxon>Rhabditina</taxon>
        <taxon>Rhabditomorpha</taxon>
        <taxon>Rhabditoidea</taxon>
        <taxon>Rhabditidae</taxon>
        <taxon>Peloderinae</taxon>
        <taxon>Caenorhabditis</taxon>
    </lineage>
</organism>
<feature type="transmembrane region" description="Helical" evidence="1">
    <location>
        <begin position="55"/>
        <end position="79"/>
    </location>
</feature>
<dbReference type="InterPro" id="IPR053220">
    <property type="entry name" value="Nematode_rcpt-like_serp_H"/>
</dbReference>
<proteinExistence type="predicted"/>
<dbReference type="FunCoup" id="G0MW14">
    <property type="interactions" value="1899"/>
</dbReference>
<keyword evidence="1" id="KW-0812">Transmembrane</keyword>
<evidence type="ECO:0008006" key="4">
    <source>
        <dbReference type="Google" id="ProtNLM"/>
    </source>
</evidence>
<dbReference type="EMBL" id="GL379815">
    <property type="protein sequence ID" value="EGT45346.1"/>
    <property type="molecule type" value="Genomic_DNA"/>
</dbReference>
<dbReference type="PANTHER" id="PTHR22941">
    <property type="entry name" value="SERPENTINE RECEPTOR"/>
    <property type="match status" value="1"/>
</dbReference>
<feature type="transmembrane region" description="Helical" evidence="1">
    <location>
        <begin position="20"/>
        <end position="43"/>
    </location>
</feature>
<dbReference type="Pfam" id="PF10318">
    <property type="entry name" value="7TM_GPCR_Srh"/>
    <property type="match status" value="1"/>
</dbReference>
<evidence type="ECO:0000313" key="3">
    <source>
        <dbReference type="Proteomes" id="UP000008068"/>
    </source>
</evidence>
<feature type="transmembrane region" description="Helical" evidence="1">
    <location>
        <begin position="171"/>
        <end position="191"/>
    </location>
</feature>
<dbReference type="HOGENOM" id="CLU_042960_1_1_1"/>
<sequence length="269" mass="31515">MAYCPPNSYEFTYLDSPEFYILSLHFTAFFAVPIYIFTGFLIVFKTPQSMKSVKFSLLTFHCWTCFVDVVFSILVSPFALAPLYAGYPMGVLQWMGVGIQHQAIFSMASTEAMLVSIIGVYENRFYILTHFRQWWGPVRIPWYIFNYFLALAAFWPVYYLVPDQTNARESVILQLLVPSFCLNAPFAYIWYSAKFKYYNQKLTNFSIILIASHGLFSSIFMLFIQIPYRKVVWGYCIFWMRGVGIRCLERSSQEDKSVFQSRMSKIVLY</sequence>
<dbReference type="OrthoDB" id="5865150at2759"/>